<reference evidence="2" key="1">
    <citation type="journal article" date="2014" name="Int. J. Syst. Evol. Microbiol.">
        <title>Complete genome sequence of Corynebacterium casei LMG S-19264T (=DSM 44701T), isolated from a smear-ripened cheese.</title>
        <authorList>
            <consortium name="US DOE Joint Genome Institute (JGI-PGF)"/>
            <person name="Walter F."/>
            <person name="Albersmeier A."/>
            <person name="Kalinowski J."/>
            <person name="Ruckert C."/>
        </authorList>
    </citation>
    <scope>NUCLEOTIDE SEQUENCE</scope>
    <source>
        <strain evidence="2">CGMCC 1.12997</strain>
    </source>
</reference>
<keyword evidence="3" id="KW-1185">Reference proteome</keyword>
<sequence>MTKISIAIPAYNSEPCLRETLESALAQTYPAHEIVVVDDGSKDRTEDIARSYGDRIRYIKQENTGIAGARNRAIQEATGDWIAFLDHDDLILPDKLEKQVALIEANPNLVVVYSTFKYLYTDGSTNKVPVFPAKELWPAIRYRTPILPSTSIIRRSAIQEIGGFSTDPRLRMIDDWDMWFRMVRRYSSDAFQEIPESLTLYRWWENNASKSFIPLAANVLGLLDRSLLNDLSGITKTIWKRRIEARVYYRLALSMREAQNERYWEFAVESFCKWPMWGTIVPFERYRVLAHMLLTRLRNFRFDLRYWWPKRDCRNLIG</sequence>
<protein>
    <recommendedName>
        <fullName evidence="1">Glycosyltransferase 2-like domain-containing protein</fullName>
    </recommendedName>
</protein>
<feature type="domain" description="Glycosyltransferase 2-like" evidence="1">
    <location>
        <begin position="5"/>
        <end position="161"/>
    </location>
</feature>
<dbReference type="InterPro" id="IPR001173">
    <property type="entry name" value="Glyco_trans_2-like"/>
</dbReference>
<dbReference type="SUPFAM" id="SSF53448">
    <property type="entry name" value="Nucleotide-diphospho-sugar transferases"/>
    <property type="match status" value="1"/>
</dbReference>
<dbReference type="Pfam" id="PF00535">
    <property type="entry name" value="Glycos_transf_2"/>
    <property type="match status" value="1"/>
</dbReference>
<organism evidence="2 3">
    <name type="scientific">Edaphobacter dinghuensis</name>
    <dbReference type="NCBI Taxonomy" id="1560005"/>
    <lineage>
        <taxon>Bacteria</taxon>
        <taxon>Pseudomonadati</taxon>
        <taxon>Acidobacteriota</taxon>
        <taxon>Terriglobia</taxon>
        <taxon>Terriglobales</taxon>
        <taxon>Acidobacteriaceae</taxon>
        <taxon>Edaphobacter</taxon>
    </lineage>
</organism>
<dbReference type="RefSeq" id="WP_188553000.1">
    <property type="nucleotide sequence ID" value="NZ_BMGT01000001.1"/>
</dbReference>
<proteinExistence type="predicted"/>
<reference evidence="2" key="2">
    <citation type="submission" date="2020-09" db="EMBL/GenBank/DDBJ databases">
        <authorList>
            <person name="Sun Q."/>
            <person name="Zhou Y."/>
        </authorList>
    </citation>
    <scope>NUCLEOTIDE SEQUENCE</scope>
    <source>
        <strain evidence="2">CGMCC 1.12997</strain>
    </source>
</reference>
<dbReference type="CDD" id="cd00761">
    <property type="entry name" value="Glyco_tranf_GTA_type"/>
    <property type="match status" value="1"/>
</dbReference>
<evidence type="ECO:0000313" key="3">
    <source>
        <dbReference type="Proteomes" id="UP000647241"/>
    </source>
</evidence>
<dbReference type="InterPro" id="IPR029044">
    <property type="entry name" value="Nucleotide-diphossugar_trans"/>
</dbReference>
<dbReference type="Proteomes" id="UP000647241">
    <property type="component" value="Unassembled WGS sequence"/>
</dbReference>
<evidence type="ECO:0000313" key="2">
    <source>
        <dbReference type="EMBL" id="GGG69899.1"/>
    </source>
</evidence>
<name>A0A917H724_9BACT</name>
<dbReference type="Gene3D" id="3.90.550.10">
    <property type="entry name" value="Spore Coat Polysaccharide Biosynthesis Protein SpsA, Chain A"/>
    <property type="match status" value="1"/>
</dbReference>
<dbReference type="InterPro" id="IPR050834">
    <property type="entry name" value="Glycosyltransf_2"/>
</dbReference>
<dbReference type="PANTHER" id="PTHR43685">
    <property type="entry name" value="GLYCOSYLTRANSFERASE"/>
    <property type="match status" value="1"/>
</dbReference>
<evidence type="ECO:0000259" key="1">
    <source>
        <dbReference type="Pfam" id="PF00535"/>
    </source>
</evidence>
<gene>
    <name evidence="2" type="ORF">GCM10011585_10000</name>
</gene>
<comment type="caution">
    <text evidence="2">The sequence shown here is derived from an EMBL/GenBank/DDBJ whole genome shotgun (WGS) entry which is preliminary data.</text>
</comment>
<dbReference type="EMBL" id="BMGT01000001">
    <property type="protein sequence ID" value="GGG69899.1"/>
    <property type="molecule type" value="Genomic_DNA"/>
</dbReference>
<dbReference type="AlphaFoldDB" id="A0A917H724"/>
<accession>A0A917H724</accession>
<dbReference type="PANTHER" id="PTHR43685:SF11">
    <property type="entry name" value="GLYCOSYLTRANSFERASE TAGX-RELATED"/>
    <property type="match status" value="1"/>
</dbReference>